<keyword evidence="2" id="KW-1133">Transmembrane helix</keyword>
<dbReference type="Proteomes" id="UP000199341">
    <property type="component" value="Unassembled WGS sequence"/>
</dbReference>
<sequence length="224" mass="22286">MSISRRTSRTVRYVGVASAAAALALGVAGTASACQIGDFSISGQAQCDQANSQGLITVHDTDGTRPVTLTVKDDSGKQINQKEIDDRSSDLTITVPWSAGEHLQVLVTVPGHFTDSPINGGVTLPNTACAAPTKDSPTPTPSDSSSAPATPTSAPPSTSAPSPAESSAAAVADTNSPAPSPSGNLAETGGSSATPVIAGVAAALVVAGGGTVFFLRRRTPAARH</sequence>
<evidence type="ECO:0000256" key="2">
    <source>
        <dbReference type="SAM" id="Phobius"/>
    </source>
</evidence>
<keyword evidence="3" id="KW-0732">Signal</keyword>
<dbReference type="PROSITE" id="PS51257">
    <property type="entry name" value="PROKAR_LIPOPROTEIN"/>
    <property type="match status" value="1"/>
</dbReference>
<evidence type="ECO:0000256" key="1">
    <source>
        <dbReference type="SAM" id="MobiDB-lite"/>
    </source>
</evidence>
<dbReference type="NCBIfam" id="NF041528">
    <property type="entry name" value="strep_LAETG"/>
    <property type="match status" value="1"/>
</dbReference>
<protein>
    <recommendedName>
        <fullName evidence="6">LPXTG cell wall anchor domain-containing protein</fullName>
    </recommendedName>
</protein>
<feature type="compositionally biased region" description="Polar residues" evidence="1">
    <location>
        <begin position="175"/>
        <end position="190"/>
    </location>
</feature>
<organism evidence="4 5">
    <name type="scientific">Actinacidiphila guanduensis</name>
    <dbReference type="NCBI Taxonomy" id="310781"/>
    <lineage>
        <taxon>Bacteria</taxon>
        <taxon>Bacillati</taxon>
        <taxon>Actinomycetota</taxon>
        <taxon>Actinomycetes</taxon>
        <taxon>Kitasatosporales</taxon>
        <taxon>Streptomycetaceae</taxon>
        <taxon>Actinacidiphila</taxon>
    </lineage>
</organism>
<evidence type="ECO:0000313" key="5">
    <source>
        <dbReference type="Proteomes" id="UP000199341"/>
    </source>
</evidence>
<evidence type="ECO:0008006" key="6">
    <source>
        <dbReference type="Google" id="ProtNLM"/>
    </source>
</evidence>
<dbReference type="AlphaFoldDB" id="A0A1H0ETI4"/>
<evidence type="ECO:0000313" key="4">
    <source>
        <dbReference type="EMBL" id="SDN85665.1"/>
    </source>
</evidence>
<evidence type="ECO:0000256" key="3">
    <source>
        <dbReference type="SAM" id="SignalP"/>
    </source>
</evidence>
<feature type="signal peptide" evidence="3">
    <location>
        <begin position="1"/>
        <end position="33"/>
    </location>
</feature>
<keyword evidence="2" id="KW-0472">Membrane</keyword>
<proteinExistence type="predicted"/>
<dbReference type="STRING" id="310781.SAMN05216259_10626"/>
<name>A0A1H0ETI4_9ACTN</name>
<feature type="region of interest" description="Disordered" evidence="1">
    <location>
        <begin position="118"/>
        <end position="190"/>
    </location>
</feature>
<feature type="transmembrane region" description="Helical" evidence="2">
    <location>
        <begin position="196"/>
        <end position="215"/>
    </location>
</feature>
<keyword evidence="5" id="KW-1185">Reference proteome</keyword>
<dbReference type="EMBL" id="FNIE01000006">
    <property type="protein sequence ID" value="SDN85665.1"/>
    <property type="molecule type" value="Genomic_DNA"/>
</dbReference>
<feature type="chain" id="PRO_5011684473" description="LPXTG cell wall anchor domain-containing protein" evidence="3">
    <location>
        <begin position="34"/>
        <end position="224"/>
    </location>
</feature>
<dbReference type="RefSeq" id="WP_093784842.1">
    <property type="nucleotide sequence ID" value="NZ_FNIE01000006.1"/>
</dbReference>
<feature type="compositionally biased region" description="Low complexity" evidence="1">
    <location>
        <begin position="130"/>
        <end position="174"/>
    </location>
</feature>
<accession>A0A1H0ETI4</accession>
<gene>
    <name evidence="4" type="ORF">SAMN05216259_10626</name>
</gene>
<dbReference type="OrthoDB" id="4336573at2"/>
<reference evidence="4 5" key="1">
    <citation type="submission" date="2016-10" db="EMBL/GenBank/DDBJ databases">
        <authorList>
            <person name="de Groot N.N."/>
        </authorList>
    </citation>
    <scope>NUCLEOTIDE SEQUENCE [LARGE SCALE GENOMIC DNA]</scope>
    <source>
        <strain evidence="4 5">CGMCC 4.2022</strain>
    </source>
</reference>
<keyword evidence="2" id="KW-0812">Transmembrane</keyword>